<organism evidence="16 17">
    <name type="scientific">Alligator sinensis</name>
    <name type="common">Chinese alligator</name>
    <dbReference type="NCBI Taxonomy" id="38654"/>
    <lineage>
        <taxon>Eukaryota</taxon>
        <taxon>Metazoa</taxon>
        <taxon>Chordata</taxon>
        <taxon>Craniata</taxon>
        <taxon>Vertebrata</taxon>
        <taxon>Euteleostomi</taxon>
        <taxon>Archelosauria</taxon>
        <taxon>Archosauria</taxon>
        <taxon>Crocodylia</taxon>
        <taxon>Alligatoridae</taxon>
        <taxon>Alligatorinae</taxon>
        <taxon>Alligator</taxon>
    </lineage>
</organism>
<evidence type="ECO:0000256" key="9">
    <source>
        <dbReference type="ARBA" id="ARBA00022989"/>
    </source>
</evidence>
<dbReference type="InterPro" id="IPR026859">
    <property type="entry name" value="Myosin-bd"/>
</dbReference>
<name>A0A3Q0FVI9_ALLSI</name>
<dbReference type="STRING" id="38654.A0A3Q0FVI9"/>
<evidence type="ECO:0000256" key="4">
    <source>
        <dbReference type="ARBA" id="ARBA00007245"/>
    </source>
</evidence>
<dbReference type="CTD" id="55591"/>
<keyword evidence="8" id="KW-0965">Cell junction</keyword>
<keyword evidence="12" id="KW-0539">Nucleus</keyword>
<protein>
    <recommendedName>
        <fullName evidence="5">Vezatin</fullName>
    </recommendedName>
</protein>
<keyword evidence="9" id="KW-1133">Transmembrane helix</keyword>
<evidence type="ECO:0000256" key="11">
    <source>
        <dbReference type="ARBA" id="ARBA00023136"/>
    </source>
</evidence>
<feature type="compositionally biased region" description="Polar residues" evidence="14">
    <location>
        <begin position="848"/>
        <end position="858"/>
    </location>
</feature>
<feature type="region of interest" description="Disordered" evidence="14">
    <location>
        <begin position="821"/>
        <end position="858"/>
    </location>
</feature>
<evidence type="ECO:0000256" key="3">
    <source>
        <dbReference type="ARBA" id="ARBA00004651"/>
    </source>
</evidence>
<dbReference type="PANTHER" id="PTHR15989">
    <property type="entry name" value="VEZATIN"/>
    <property type="match status" value="1"/>
</dbReference>
<evidence type="ECO:0000256" key="12">
    <source>
        <dbReference type="ARBA" id="ARBA00023242"/>
    </source>
</evidence>
<evidence type="ECO:0000256" key="6">
    <source>
        <dbReference type="ARBA" id="ARBA00022475"/>
    </source>
</evidence>
<dbReference type="GO" id="GO:0017022">
    <property type="term" value="F:myosin binding"/>
    <property type="evidence" value="ECO:0007669"/>
    <property type="project" value="InterPro"/>
</dbReference>
<evidence type="ECO:0000256" key="13">
    <source>
        <dbReference type="SAM" id="Coils"/>
    </source>
</evidence>
<dbReference type="GO" id="GO:0005912">
    <property type="term" value="C:adherens junction"/>
    <property type="evidence" value="ECO:0007669"/>
    <property type="project" value="UniProtKB-SubCell"/>
</dbReference>
<accession>A0A3Q0FVI9</accession>
<evidence type="ECO:0000313" key="16">
    <source>
        <dbReference type="Proteomes" id="UP000189705"/>
    </source>
</evidence>
<keyword evidence="6" id="KW-1003">Cell membrane</keyword>
<dbReference type="InParanoid" id="A0A3Q0FVI9"/>
<feature type="region of interest" description="Disordered" evidence="14">
    <location>
        <begin position="675"/>
        <end position="725"/>
    </location>
</feature>
<evidence type="ECO:0000256" key="8">
    <source>
        <dbReference type="ARBA" id="ARBA00022949"/>
    </source>
</evidence>
<proteinExistence type="inferred from homology"/>
<dbReference type="RefSeq" id="XP_025050180.1">
    <property type="nucleotide sequence ID" value="XM_025194395.1"/>
</dbReference>
<evidence type="ECO:0000256" key="7">
    <source>
        <dbReference type="ARBA" id="ARBA00022692"/>
    </source>
</evidence>
<feature type="compositionally biased region" description="Basic and acidic residues" evidence="14">
    <location>
        <begin position="710"/>
        <end position="725"/>
    </location>
</feature>
<dbReference type="GO" id="GO:0098609">
    <property type="term" value="P:cell-cell adhesion"/>
    <property type="evidence" value="ECO:0007669"/>
    <property type="project" value="InterPro"/>
</dbReference>
<evidence type="ECO:0000259" key="15">
    <source>
        <dbReference type="Pfam" id="PF12632"/>
    </source>
</evidence>
<dbReference type="Pfam" id="PF12632">
    <property type="entry name" value="Vezatin"/>
    <property type="match status" value="1"/>
</dbReference>
<reference evidence="17" key="1">
    <citation type="submission" date="2025-08" db="UniProtKB">
        <authorList>
            <consortium name="RefSeq"/>
        </authorList>
    </citation>
    <scope>IDENTIFICATION</scope>
</reference>
<evidence type="ECO:0000313" key="17">
    <source>
        <dbReference type="RefSeq" id="XP_025050180.1"/>
    </source>
</evidence>
<evidence type="ECO:0000256" key="2">
    <source>
        <dbReference type="ARBA" id="ARBA00004536"/>
    </source>
</evidence>
<evidence type="ECO:0000256" key="1">
    <source>
        <dbReference type="ARBA" id="ARBA00004123"/>
    </source>
</evidence>
<dbReference type="KEGG" id="asn:102386808"/>
<dbReference type="Proteomes" id="UP000189705">
    <property type="component" value="Unplaced"/>
</dbReference>
<evidence type="ECO:0000256" key="14">
    <source>
        <dbReference type="SAM" id="MobiDB-lite"/>
    </source>
</evidence>
<comment type="similarity">
    <text evidence="4">Belongs to the vezatin family.</text>
</comment>
<gene>
    <name evidence="17" type="primary">VEZT</name>
</gene>
<feature type="coiled-coil region" evidence="13">
    <location>
        <begin position="489"/>
        <end position="516"/>
    </location>
</feature>
<dbReference type="GeneID" id="102386808"/>
<keyword evidence="10 13" id="KW-0175">Coiled coil</keyword>
<dbReference type="GO" id="GO:0005634">
    <property type="term" value="C:nucleus"/>
    <property type="evidence" value="ECO:0007669"/>
    <property type="project" value="UniProtKB-SubCell"/>
</dbReference>
<evidence type="ECO:0000256" key="10">
    <source>
        <dbReference type="ARBA" id="ARBA00023054"/>
    </source>
</evidence>
<sequence>MSTLEKFNSQFGAIIESDQIGIKNNCADEFEDQGNEILVFFHIETCLTEIQEISCSHIPVKMVSFLTLFQNSPLYQYLQDLGHTDFEVCSAVSQKTEQCTAEEGQQGQTSQTTQKQGTLSKLAELFRSWFPFSPCKKKDDILYRLDVGFRLDALRTILQQEVLLQEDVELIELLDPSILSGGQSKQQENGHLPTLRSLATPNIWDVSLLLVFVSAFIVLPSWWSSSFWLEWGLILSVYMVIRVWSTWRTAKLQMALRKYSLQLEETVANSRAFTNLVRKALRLIQETEVISRGFTLVSAACPFNKAGQHPSQHLIGLQKAVYRSVRANFRASRLATLYMLKNYPLNSESDNVTNYICVVPFKELGLGLSEEQVSEEEAHNLTDGFSLPALKVLFQLWVGQSSEFFRRLVLLLSSTNASPKPLITPERLPHHILSDVTQGLPHTHAACLQELKRSYEFYRYFETQHQSGLERSTKRKQKSRELNSLHIAVRSLQLHLKALLNEVIILEDELEKLVSSKETQELPTEAYQVLEQKLKLIQPHVQASNSCWEEAISQVEKMGRRNPDIKGKPEVSFDNTHCTMLPLLHSTLHIEDKDPVPEEQELEAYVEDTDMDNEYRTDDFYCFSQEERERQRHEREESKRVLQELKSVLGFKASEAERQKWKQLLFSDHAAVKPLSPVEPVDPINNLESPMNSDIGKQDGIQGSDDSEERDSNPKPHATEKRRTEYLFEDPVMVENKDIAPGEGASPVAEKRTRYQCEGEGEESILPIVDGLETSQTPLRDALQSSIKHRLAQLHISTDFNFTSGLAAQVAARSLTFTTMQQQTFGDEEEAEEETQDSENHMQENNDEGTVSENGEVF</sequence>
<keyword evidence="16" id="KW-1185">Reference proteome</keyword>
<dbReference type="GO" id="GO:0005886">
    <property type="term" value="C:plasma membrane"/>
    <property type="evidence" value="ECO:0007669"/>
    <property type="project" value="UniProtKB-SubCell"/>
</dbReference>
<keyword evidence="11" id="KW-0472">Membrane</keyword>
<evidence type="ECO:0000256" key="5">
    <source>
        <dbReference type="ARBA" id="ARBA00018125"/>
    </source>
</evidence>
<feature type="domain" description="Myosin-binding" evidence="15">
    <location>
        <begin position="210"/>
        <end position="497"/>
    </location>
</feature>
<dbReference type="InterPro" id="IPR026858">
    <property type="entry name" value="Vezatin"/>
</dbReference>
<dbReference type="PANTHER" id="PTHR15989:SF5">
    <property type="entry name" value="VEZATIN"/>
    <property type="match status" value="1"/>
</dbReference>
<dbReference type="AlphaFoldDB" id="A0A3Q0FVI9"/>
<feature type="compositionally biased region" description="Acidic residues" evidence="14">
    <location>
        <begin position="826"/>
        <end position="837"/>
    </location>
</feature>
<comment type="subcellular location">
    <subcellularLocation>
        <location evidence="2">Cell junction</location>
        <location evidence="2">Adherens junction</location>
    </subcellularLocation>
    <subcellularLocation>
        <location evidence="3">Cell membrane</location>
        <topology evidence="3">Multi-pass membrane protein</topology>
    </subcellularLocation>
    <subcellularLocation>
        <location evidence="1">Nucleus</location>
    </subcellularLocation>
</comment>
<keyword evidence="7" id="KW-0812">Transmembrane</keyword>